<keyword evidence="2" id="KW-0547">Nucleotide-binding</keyword>
<dbReference type="SMART" id="SM00382">
    <property type="entry name" value="AAA"/>
    <property type="match status" value="1"/>
</dbReference>
<gene>
    <name evidence="5" type="ORF">EYB31_03185</name>
</gene>
<dbReference type="OrthoDB" id="9806726at2"/>
<comment type="caution">
    <text evidence="5">The sequence shown here is derived from an EMBL/GenBank/DDBJ whole genome shotgun (WGS) entry which is preliminary data.</text>
</comment>
<evidence type="ECO:0000256" key="3">
    <source>
        <dbReference type="ARBA" id="ARBA00022840"/>
    </source>
</evidence>
<organism evidence="5 6">
    <name type="scientific">Paenibacillus thalictri</name>
    <dbReference type="NCBI Taxonomy" id="2527873"/>
    <lineage>
        <taxon>Bacteria</taxon>
        <taxon>Bacillati</taxon>
        <taxon>Bacillota</taxon>
        <taxon>Bacilli</taxon>
        <taxon>Bacillales</taxon>
        <taxon>Paenibacillaceae</taxon>
        <taxon>Paenibacillus</taxon>
    </lineage>
</organism>
<dbReference type="InterPro" id="IPR003593">
    <property type="entry name" value="AAA+_ATPase"/>
</dbReference>
<dbReference type="InterPro" id="IPR027417">
    <property type="entry name" value="P-loop_NTPase"/>
</dbReference>
<evidence type="ECO:0000256" key="1">
    <source>
        <dbReference type="ARBA" id="ARBA00022448"/>
    </source>
</evidence>
<dbReference type="PROSITE" id="PS50893">
    <property type="entry name" value="ABC_TRANSPORTER_2"/>
    <property type="match status" value="1"/>
</dbReference>
<dbReference type="GO" id="GO:0005524">
    <property type="term" value="F:ATP binding"/>
    <property type="evidence" value="ECO:0007669"/>
    <property type="project" value="UniProtKB-KW"/>
</dbReference>
<dbReference type="PANTHER" id="PTHR42734">
    <property type="entry name" value="METAL TRANSPORT SYSTEM ATP-BINDING PROTEIN TM_0124-RELATED"/>
    <property type="match status" value="1"/>
</dbReference>
<reference evidence="5 6" key="1">
    <citation type="submission" date="2019-02" db="EMBL/GenBank/DDBJ databases">
        <title>Paenibacillus sp. nov., isolated from surface-sterilized tissue of Thalictrum simplex L.</title>
        <authorList>
            <person name="Tuo L."/>
        </authorList>
    </citation>
    <scope>NUCLEOTIDE SEQUENCE [LARGE SCALE GENOMIC DNA]</scope>
    <source>
        <strain evidence="5 6">N2SHLJ1</strain>
    </source>
</reference>
<dbReference type="AlphaFoldDB" id="A0A4Q9DYD3"/>
<dbReference type="PROSITE" id="PS00211">
    <property type="entry name" value="ABC_TRANSPORTER_1"/>
    <property type="match status" value="1"/>
</dbReference>
<dbReference type="Gene3D" id="3.40.50.300">
    <property type="entry name" value="P-loop containing nucleotide triphosphate hydrolases"/>
    <property type="match status" value="1"/>
</dbReference>
<sequence>MPNKKAALRMDGWSAGYGNSQVLRNLKLTAFSGEVVAILGENGAGKTTLFRSIMQLLPYQSGKIEILGRPIERTGDRRWARSQIGYVPQTHGQGRFPISVAEAVLLGRWGTSYAYFRRPSSADKDIADRMLQVVGLEAFKNKDCRSLSGGQKQRLNIARALVREPRILLLDEPTTYLDRDSQEMLASLIGELRQFETSVLIITHEHKYAQAVADRVLLLEAGVLAEKAEAGQ</sequence>
<dbReference type="SUPFAM" id="SSF52540">
    <property type="entry name" value="P-loop containing nucleoside triphosphate hydrolases"/>
    <property type="match status" value="1"/>
</dbReference>
<dbReference type="RefSeq" id="WP_131011822.1">
    <property type="nucleotide sequence ID" value="NZ_SIRE01000003.1"/>
</dbReference>
<dbReference type="Pfam" id="PF00005">
    <property type="entry name" value="ABC_tran"/>
    <property type="match status" value="1"/>
</dbReference>
<proteinExistence type="predicted"/>
<feature type="domain" description="ABC transporter" evidence="4">
    <location>
        <begin position="8"/>
        <end position="232"/>
    </location>
</feature>
<keyword evidence="6" id="KW-1185">Reference proteome</keyword>
<protein>
    <submittedName>
        <fullName evidence="5">ATP-binding cassette domain-containing protein</fullName>
    </submittedName>
</protein>
<dbReference type="InterPro" id="IPR050153">
    <property type="entry name" value="Metal_Ion_Import_ABC"/>
</dbReference>
<keyword evidence="1" id="KW-0813">Transport</keyword>
<evidence type="ECO:0000259" key="4">
    <source>
        <dbReference type="PROSITE" id="PS50893"/>
    </source>
</evidence>
<keyword evidence="3 5" id="KW-0067">ATP-binding</keyword>
<dbReference type="InterPro" id="IPR003439">
    <property type="entry name" value="ABC_transporter-like_ATP-bd"/>
</dbReference>
<dbReference type="EMBL" id="SIRE01000003">
    <property type="protein sequence ID" value="TBL81110.1"/>
    <property type="molecule type" value="Genomic_DNA"/>
</dbReference>
<dbReference type="Proteomes" id="UP000293142">
    <property type="component" value="Unassembled WGS sequence"/>
</dbReference>
<evidence type="ECO:0000256" key="2">
    <source>
        <dbReference type="ARBA" id="ARBA00022741"/>
    </source>
</evidence>
<evidence type="ECO:0000313" key="6">
    <source>
        <dbReference type="Proteomes" id="UP000293142"/>
    </source>
</evidence>
<evidence type="ECO:0000313" key="5">
    <source>
        <dbReference type="EMBL" id="TBL81110.1"/>
    </source>
</evidence>
<dbReference type="GO" id="GO:0016887">
    <property type="term" value="F:ATP hydrolysis activity"/>
    <property type="evidence" value="ECO:0007669"/>
    <property type="project" value="InterPro"/>
</dbReference>
<name>A0A4Q9DYD3_9BACL</name>
<dbReference type="InterPro" id="IPR017871">
    <property type="entry name" value="ABC_transporter-like_CS"/>
</dbReference>
<accession>A0A4Q9DYD3</accession>